<dbReference type="InterPro" id="IPR037396">
    <property type="entry name" value="FMN_HAD"/>
</dbReference>
<sequence>MELEKLRGKALALSDLREMAKRHLPRGIYEYVARGTDDDLALRDNSAAFDEINIVPRVVRDVSQVSIDCDFFGHASKAPFAVAPTGFASLMWHDGEIASAKAAAKAGIPFALSTGSITPMERIREVSDGRLWLQLYVWPQRDMTRELILRAQSAGYEALIVTVDTPTAPFRPYNTRNGFSIPFRLQRRNILDILQHPRWLYHVVFRRWLKTGAMVAENYPEALRVPVGKAAVGKFNLPFSDNVSWDDIRDIRRLWKGPLILKGVMHPDDAEAAVNAGVDGIIVSNHGGRNLDAAIAPVRILPQIADRVGARTTVLLDSGIMRGADIAKAIALGARGVMIGKATLFGVGAAGEAGAARAFELLSEELTRVMTFSGVANLDGLRPDLLNHR</sequence>
<dbReference type="CDD" id="cd02809">
    <property type="entry name" value="alpha_hydroxyacid_oxid_FMN"/>
    <property type="match status" value="1"/>
</dbReference>
<dbReference type="PROSITE" id="PS51349">
    <property type="entry name" value="FMN_HYDROXY_ACID_DH_2"/>
    <property type="match status" value="1"/>
</dbReference>
<dbReference type="Proteomes" id="UP000663629">
    <property type="component" value="Chromosome 2"/>
</dbReference>
<reference evidence="7 8" key="1">
    <citation type="submission" date="2021-02" db="EMBL/GenBank/DDBJ databases">
        <title>Paracoccus methylovroum sp.nov., a new methanol and methylamine utilizing methylotrophic denitrifer.</title>
        <authorList>
            <person name="Timsy T."/>
            <person name="Behrendt U."/>
            <person name="Ulrich A."/>
            <person name="Spanner T."/>
            <person name="Foesel B.U."/>
            <person name="Horn M.A."/>
            <person name="Kolb S."/>
        </authorList>
    </citation>
    <scope>NUCLEOTIDE SEQUENCE [LARGE SCALE GENOMIC DNA]</scope>
    <source>
        <strain evidence="7 8">H4-D09</strain>
    </source>
</reference>
<keyword evidence="2" id="KW-0285">Flavoprotein</keyword>
<protein>
    <submittedName>
        <fullName evidence="7">Alpha-hydroxy-acid oxidizing protein</fullName>
    </submittedName>
</protein>
<evidence type="ECO:0000313" key="7">
    <source>
        <dbReference type="EMBL" id="QRZ14932.1"/>
    </source>
</evidence>
<comment type="cofactor">
    <cofactor evidence="1">
        <name>FMN</name>
        <dbReference type="ChEBI" id="CHEBI:58210"/>
    </cofactor>
</comment>
<gene>
    <name evidence="7" type="ORF">JWJ88_18460</name>
</gene>
<evidence type="ECO:0000313" key="8">
    <source>
        <dbReference type="Proteomes" id="UP000663629"/>
    </source>
</evidence>
<evidence type="ECO:0000256" key="3">
    <source>
        <dbReference type="ARBA" id="ARBA00022643"/>
    </source>
</evidence>
<name>A0ABX7JL12_9RHOB</name>
<keyword evidence="8" id="KW-1185">Reference proteome</keyword>
<evidence type="ECO:0000256" key="4">
    <source>
        <dbReference type="ARBA" id="ARBA00023002"/>
    </source>
</evidence>
<evidence type="ECO:0000256" key="5">
    <source>
        <dbReference type="ARBA" id="ARBA00024042"/>
    </source>
</evidence>
<proteinExistence type="inferred from homology"/>
<dbReference type="PANTHER" id="PTHR10578:SF107">
    <property type="entry name" value="2-HYDROXYACID OXIDASE 1"/>
    <property type="match status" value="1"/>
</dbReference>
<dbReference type="Pfam" id="PF01070">
    <property type="entry name" value="FMN_dh"/>
    <property type="match status" value="1"/>
</dbReference>
<organism evidence="7 8">
    <name type="scientific">Paracoccus methylovorus</name>
    <dbReference type="NCBI Taxonomy" id="2812658"/>
    <lineage>
        <taxon>Bacteria</taxon>
        <taxon>Pseudomonadati</taxon>
        <taxon>Pseudomonadota</taxon>
        <taxon>Alphaproteobacteria</taxon>
        <taxon>Rhodobacterales</taxon>
        <taxon>Paracoccaceae</taxon>
        <taxon>Paracoccus</taxon>
    </lineage>
</organism>
<dbReference type="InterPro" id="IPR000262">
    <property type="entry name" value="FMN-dep_DH"/>
</dbReference>
<comment type="similarity">
    <text evidence="5">Belongs to the FMN-dependent alpha-hydroxy acid dehydrogenase family.</text>
</comment>
<evidence type="ECO:0000256" key="2">
    <source>
        <dbReference type="ARBA" id="ARBA00022630"/>
    </source>
</evidence>
<evidence type="ECO:0000256" key="1">
    <source>
        <dbReference type="ARBA" id="ARBA00001917"/>
    </source>
</evidence>
<dbReference type="SUPFAM" id="SSF51395">
    <property type="entry name" value="FMN-linked oxidoreductases"/>
    <property type="match status" value="1"/>
</dbReference>
<dbReference type="EMBL" id="CP070371">
    <property type="protein sequence ID" value="QRZ14932.1"/>
    <property type="molecule type" value="Genomic_DNA"/>
</dbReference>
<dbReference type="InterPro" id="IPR012133">
    <property type="entry name" value="Alpha-hydoxy_acid_DH_FMN"/>
</dbReference>
<accession>A0ABX7JL12</accession>
<keyword evidence="3" id="KW-0288">FMN</keyword>
<dbReference type="Gene3D" id="3.20.20.70">
    <property type="entry name" value="Aldolase class I"/>
    <property type="match status" value="1"/>
</dbReference>
<feature type="domain" description="FMN hydroxy acid dehydrogenase" evidence="6">
    <location>
        <begin position="5"/>
        <end position="389"/>
    </location>
</feature>
<dbReference type="RefSeq" id="WP_205295898.1">
    <property type="nucleotide sequence ID" value="NZ_CP070371.1"/>
</dbReference>
<dbReference type="PANTHER" id="PTHR10578">
    <property type="entry name" value="S -2-HYDROXY-ACID OXIDASE-RELATED"/>
    <property type="match status" value="1"/>
</dbReference>
<dbReference type="InterPro" id="IPR013785">
    <property type="entry name" value="Aldolase_TIM"/>
</dbReference>
<keyword evidence="4" id="KW-0560">Oxidoreductase</keyword>
<dbReference type="PIRSF" id="PIRSF000138">
    <property type="entry name" value="Al-hdrx_acd_dh"/>
    <property type="match status" value="1"/>
</dbReference>
<evidence type="ECO:0000259" key="6">
    <source>
        <dbReference type="PROSITE" id="PS51349"/>
    </source>
</evidence>